<feature type="transmembrane region" description="Helical" evidence="1">
    <location>
        <begin position="34"/>
        <end position="55"/>
    </location>
</feature>
<evidence type="ECO:0000256" key="1">
    <source>
        <dbReference type="SAM" id="Phobius"/>
    </source>
</evidence>
<keyword evidence="1" id="KW-0812">Transmembrane</keyword>
<accession>A0ABV7WQ81</accession>
<evidence type="ECO:0008006" key="4">
    <source>
        <dbReference type="Google" id="ProtNLM"/>
    </source>
</evidence>
<sequence length="150" mass="16881">MVLKSSKLKNLLLLALTGVFVFIVLYFRSDIPMYMGHIASIFFGIGFIVALLQLLPGASQLEIASDGIRYTVLFRTNFIPWNEISYFYELTMQDGKTKKVGWHYSEEVVLEAEAKQGYPVNMDIPHGILPDNFGKSASDLVKILNGFPRA</sequence>
<keyword evidence="1" id="KW-1133">Transmembrane helix</keyword>
<protein>
    <recommendedName>
        <fullName evidence="4">PH (Pleckstrin Homology) domain-containing protein</fullName>
    </recommendedName>
</protein>
<gene>
    <name evidence="2" type="ORF">ACFOND_02995</name>
</gene>
<evidence type="ECO:0000313" key="2">
    <source>
        <dbReference type="EMBL" id="MFC3700593.1"/>
    </source>
</evidence>
<comment type="caution">
    <text evidence="2">The sequence shown here is derived from an EMBL/GenBank/DDBJ whole genome shotgun (WGS) entry which is preliminary data.</text>
</comment>
<reference evidence="3" key="1">
    <citation type="journal article" date="2019" name="Int. J. Syst. Evol. Microbiol.">
        <title>The Global Catalogue of Microorganisms (GCM) 10K type strain sequencing project: providing services to taxonomists for standard genome sequencing and annotation.</title>
        <authorList>
            <consortium name="The Broad Institute Genomics Platform"/>
            <consortium name="The Broad Institute Genome Sequencing Center for Infectious Disease"/>
            <person name="Wu L."/>
            <person name="Ma J."/>
        </authorList>
    </citation>
    <scope>NUCLEOTIDE SEQUENCE [LARGE SCALE GENOMIC DNA]</scope>
    <source>
        <strain evidence="3">CECT 8288</strain>
    </source>
</reference>
<evidence type="ECO:0000313" key="3">
    <source>
        <dbReference type="Proteomes" id="UP001595710"/>
    </source>
</evidence>
<feature type="transmembrane region" description="Helical" evidence="1">
    <location>
        <begin position="12"/>
        <end position="28"/>
    </location>
</feature>
<proteinExistence type="predicted"/>
<keyword evidence="1" id="KW-0472">Membrane</keyword>
<name>A0ABV7WQ81_9GAMM</name>
<organism evidence="2 3">
    <name type="scientific">Reinekea marina</name>
    <dbReference type="NCBI Taxonomy" id="1310421"/>
    <lineage>
        <taxon>Bacteria</taxon>
        <taxon>Pseudomonadati</taxon>
        <taxon>Pseudomonadota</taxon>
        <taxon>Gammaproteobacteria</taxon>
        <taxon>Oceanospirillales</taxon>
        <taxon>Saccharospirillaceae</taxon>
        <taxon>Reinekea</taxon>
    </lineage>
</organism>
<dbReference type="EMBL" id="JBHRYN010000005">
    <property type="protein sequence ID" value="MFC3700593.1"/>
    <property type="molecule type" value="Genomic_DNA"/>
</dbReference>
<dbReference type="Proteomes" id="UP001595710">
    <property type="component" value="Unassembled WGS sequence"/>
</dbReference>
<keyword evidence="3" id="KW-1185">Reference proteome</keyword>
<dbReference type="RefSeq" id="WP_377362158.1">
    <property type="nucleotide sequence ID" value="NZ_JBHRYN010000005.1"/>
</dbReference>